<dbReference type="EMBL" id="CADEAL010003135">
    <property type="protein sequence ID" value="CAB1443598.1"/>
    <property type="molecule type" value="Genomic_DNA"/>
</dbReference>
<dbReference type="Proteomes" id="UP001153269">
    <property type="component" value="Unassembled WGS sequence"/>
</dbReference>
<protein>
    <submittedName>
        <fullName evidence="1">Uncharacterized protein</fullName>
    </submittedName>
</protein>
<accession>A0A9N7V650</accession>
<dbReference type="AlphaFoldDB" id="A0A9N7V650"/>
<reference evidence="1" key="1">
    <citation type="submission" date="2020-03" db="EMBL/GenBank/DDBJ databases">
        <authorList>
            <person name="Weist P."/>
        </authorList>
    </citation>
    <scope>NUCLEOTIDE SEQUENCE</scope>
</reference>
<evidence type="ECO:0000313" key="1">
    <source>
        <dbReference type="EMBL" id="CAB1443598.1"/>
    </source>
</evidence>
<comment type="caution">
    <text evidence="1">The sequence shown here is derived from an EMBL/GenBank/DDBJ whole genome shotgun (WGS) entry which is preliminary data.</text>
</comment>
<proteinExistence type="predicted"/>
<name>A0A9N7V650_PLEPL</name>
<organism evidence="1 2">
    <name type="scientific">Pleuronectes platessa</name>
    <name type="common">European plaice</name>
    <dbReference type="NCBI Taxonomy" id="8262"/>
    <lineage>
        <taxon>Eukaryota</taxon>
        <taxon>Metazoa</taxon>
        <taxon>Chordata</taxon>
        <taxon>Craniata</taxon>
        <taxon>Vertebrata</taxon>
        <taxon>Euteleostomi</taxon>
        <taxon>Actinopterygii</taxon>
        <taxon>Neopterygii</taxon>
        <taxon>Teleostei</taxon>
        <taxon>Neoteleostei</taxon>
        <taxon>Acanthomorphata</taxon>
        <taxon>Carangaria</taxon>
        <taxon>Pleuronectiformes</taxon>
        <taxon>Pleuronectoidei</taxon>
        <taxon>Pleuronectidae</taxon>
        <taxon>Pleuronectes</taxon>
    </lineage>
</organism>
<gene>
    <name evidence="1" type="ORF">PLEPLA_LOCUS31314</name>
</gene>
<keyword evidence="2" id="KW-1185">Reference proteome</keyword>
<sequence length="223" mass="24882">MQWRELGGRELGGEWEGSEMLMLERAEEATLAYRECPQAGDSRPPLHSLGPLRPTGWDIHMFAENLHLSETREGGNTRTQNWSKTIKLNKLHTFQLSGRTNERKPEQRQLTEFGEAQLDTGGGSIRGQGSVNPPIMVEAGSHHRLANDACRRASDGAAVSQVVGAAGIHQAQQDHGECKQISTKSKLIQAEGRKMKDHNDVERFIRKIIPSSHVDVEHFSFRS</sequence>
<evidence type="ECO:0000313" key="2">
    <source>
        <dbReference type="Proteomes" id="UP001153269"/>
    </source>
</evidence>